<dbReference type="PANTHER" id="PTHR42855">
    <property type="entry name" value="ABC TRANSPORTER ATP-BINDING SUBUNIT"/>
    <property type="match status" value="1"/>
</dbReference>
<keyword evidence="9" id="KW-0810">Translation regulation</keyword>
<dbReference type="SMART" id="SM00382">
    <property type="entry name" value="AAA"/>
    <property type="match status" value="2"/>
</dbReference>
<evidence type="ECO:0000256" key="10">
    <source>
        <dbReference type="ARBA" id="ARBA00022884"/>
    </source>
</evidence>
<evidence type="ECO:0000256" key="3">
    <source>
        <dbReference type="ARBA" id="ARBA00022555"/>
    </source>
</evidence>
<dbReference type="Pfam" id="PF00005">
    <property type="entry name" value="ABC_tran"/>
    <property type="match status" value="2"/>
</dbReference>
<keyword evidence="5" id="KW-0677">Repeat</keyword>
<dbReference type="Pfam" id="PF12848">
    <property type="entry name" value="ABC_tran_Xtn"/>
    <property type="match status" value="1"/>
</dbReference>
<dbReference type="AlphaFoldDB" id="A0A1G9G8K1"/>
<dbReference type="InterPro" id="IPR003593">
    <property type="entry name" value="AAA+_ATPase"/>
</dbReference>
<dbReference type="PANTHER" id="PTHR42855:SF1">
    <property type="entry name" value="ABC TRANSPORTER DOMAIN-CONTAINING PROTEIN"/>
    <property type="match status" value="1"/>
</dbReference>
<evidence type="ECO:0000256" key="5">
    <source>
        <dbReference type="ARBA" id="ARBA00022737"/>
    </source>
</evidence>
<evidence type="ECO:0000259" key="14">
    <source>
        <dbReference type="PROSITE" id="PS50893"/>
    </source>
</evidence>
<dbReference type="PROSITE" id="PS50893">
    <property type="entry name" value="ABC_TRANSPORTER_2"/>
    <property type="match status" value="2"/>
</dbReference>
<sequence>MNIMTVEHLSKSYGEKTLFRDASFGMDDRDKIGVIGVNGTGKSTFLKIIAGLDTPDDGQISIGNAVRVQYLAQNPPYEPDNTVLQQVFAGDEPELAAMREYMETLALLEASPGDSALERRLVQIGQAIDAAGTWQLESEAKTVLTKLGITQFDARMESLSGGQRKRVVLAAALITPSELLILDEPTNHIDTDSVAWLEQYLQKRRGALLMVTHDRYFLERVASVMLELDGGQLYRYEANYSRFLELKAEREEREASEEQKRKNLLRTELAWIRRGAKARSTKQKARIDRFEKLKESQGSASAGALDISVASTRLGRKIIEMKDLAKSLDGRTLIKDLTYIAVPQDRVGIVGPNGSGKSTLLNLIAGKLQPDSGEVELGATVKLGYFTQEHQDMDDTMRVIEYVKEEAEIIRTADGSVITAGQMLERFLFPPAMQWTPISKLSGGEKRRLYLLRVLMGAPNVLLLDEPTNDLDIGTLAVLEDYLDEFPGVVFTVSHDRFFLDRTVDKLIAFENGSIRLHVGNYSEYEEWMAKNVPARVGDPVKEAGSAKNSSAPVQQQTAQAAPPAREKLKFTFKEQREYEGIDEAIEQAEQHLSDISAQMEAAFADSGKLQELVEKQRQGEAELERLMERWTYLNELAEKIAGKA</sequence>
<dbReference type="EMBL" id="FNGM01000001">
    <property type="protein sequence ID" value="SDK97030.1"/>
    <property type="molecule type" value="Genomic_DNA"/>
</dbReference>
<dbReference type="FunFam" id="3.40.50.300:FF:000183">
    <property type="entry name" value="ABC transporter ATP-binding protein yjjK"/>
    <property type="match status" value="1"/>
</dbReference>
<comment type="similarity">
    <text evidence="1">Belongs to the ABC transporter superfamily. ABCF family. Translational throttle EttA subfamily.</text>
</comment>
<dbReference type="Gene3D" id="3.40.50.300">
    <property type="entry name" value="P-loop containing nucleotide triphosphate hydrolases"/>
    <property type="match status" value="2"/>
</dbReference>
<proteinExistence type="inferred from homology"/>
<evidence type="ECO:0000313" key="15">
    <source>
        <dbReference type="EMBL" id="KWX71384.1"/>
    </source>
</evidence>
<dbReference type="InterPro" id="IPR032781">
    <property type="entry name" value="ABC_tran_Xtn"/>
</dbReference>
<dbReference type="GO" id="GO:0006417">
    <property type="term" value="P:regulation of translation"/>
    <property type="evidence" value="ECO:0007669"/>
    <property type="project" value="UniProtKB-KW"/>
</dbReference>
<feature type="domain" description="ABC transporter" evidence="14">
    <location>
        <begin position="319"/>
        <end position="537"/>
    </location>
</feature>
<evidence type="ECO:0000256" key="4">
    <source>
        <dbReference type="ARBA" id="ARBA00022730"/>
    </source>
</evidence>
<organism evidence="16 18">
    <name type="scientific">Paenibacillus jilunlii</name>
    <dbReference type="NCBI Taxonomy" id="682956"/>
    <lineage>
        <taxon>Bacteria</taxon>
        <taxon>Bacillati</taxon>
        <taxon>Bacillota</taxon>
        <taxon>Bacilli</taxon>
        <taxon>Bacillales</taxon>
        <taxon>Paenibacillaceae</taxon>
        <taxon>Paenibacillus</taxon>
    </lineage>
</organism>
<evidence type="ECO:0000256" key="2">
    <source>
        <dbReference type="ARBA" id="ARBA00022490"/>
    </source>
</evidence>
<dbReference type="OrthoDB" id="9762369at2"/>
<dbReference type="InterPro" id="IPR003439">
    <property type="entry name" value="ABC_transporter-like_ATP-bd"/>
</dbReference>
<reference evidence="15 17" key="1">
    <citation type="submission" date="2015-08" db="EMBL/GenBank/DDBJ databases">
        <title>Genome of Paenibacillus jilunlii.</title>
        <authorList>
            <person name="Sant'Anna F.H."/>
            <person name="Ambrosini A."/>
            <person name="Souza R."/>
            <person name="Bach E."/>
            <person name="Fernandes G."/>
            <person name="Balsanelli E."/>
            <person name="Baura V.A."/>
            <person name="Pedrosa F.O."/>
            <person name="Souza E.M."/>
            <person name="Passaglia L."/>
        </authorList>
    </citation>
    <scope>NUCLEOTIDE SEQUENCE [LARGE SCALE GENOMIC DNA]</scope>
    <source>
        <strain evidence="15 17">DSM 23019</strain>
    </source>
</reference>
<gene>
    <name evidence="15" type="ORF">AML91_24520</name>
    <name evidence="16" type="ORF">SAMN05216191_101273</name>
</gene>
<reference evidence="16 18" key="2">
    <citation type="submission" date="2016-10" db="EMBL/GenBank/DDBJ databases">
        <authorList>
            <person name="de Groot N.N."/>
        </authorList>
    </citation>
    <scope>NUCLEOTIDE SEQUENCE [LARGE SCALE GENOMIC DNA]</scope>
    <source>
        <strain evidence="16 18">CGMCC 1.10239</strain>
    </source>
</reference>
<dbReference type="Proteomes" id="UP000070252">
    <property type="component" value="Unassembled WGS sequence"/>
</dbReference>
<keyword evidence="6" id="KW-0547">Nucleotide-binding</keyword>
<keyword evidence="7" id="KW-0378">Hydrolase</keyword>
<evidence type="ECO:0000313" key="16">
    <source>
        <dbReference type="EMBL" id="SDK97030.1"/>
    </source>
</evidence>
<dbReference type="GO" id="GO:0016887">
    <property type="term" value="F:ATP hydrolysis activity"/>
    <property type="evidence" value="ECO:0007669"/>
    <property type="project" value="InterPro"/>
</dbReference>
<evidence type="ECO:0000256" key="12">
    <source>
        <dbReference type="SAM" id="Coils"/>
    </source>
</evidence>
<dbReference type="InterPro" id="IPR027417">
    <property type="entry name" value="P-loop_NTPase"/>
</dbReference>
<evidence type="ECO:0000256" key="7">
    <source>
        <dbReference type="ARBA" id="ARBA00022801"/>
    </source>
</evidence>
<dbReference type="GO" id="GO:0005524">
    <property type="term" value="F:ATP binding"/>
    <property type="evidence" value="ECO:0007669"/>
    <property type="project" value="UniProtKB-KW"/>
</dbReference>
<evidence type="ECO:0000256" key="9">
    <source>
        <dbReference type="ARBA" id="ARBA00022845"/>
    </source>
</evidence>
<dbReference type="SUPFAM" id="SSF52540">
    <property type="entry name" value="P-loop containing nucleoside triphosphate hydrolases"/>
    <property type="match status" value="2"/>
</dbReference>
<dbReference type="FunFam" id="3.40.50.300:FF:000011">
    <property type="entry name" value="Putative ABC transporter ATP-binding component"/>
    <property type="match status" value="1"/>
</dbReference>
<keyword evidence="12" id="KW-0175">Coiled coil</keyword>
<keyword evidence="8 16" id="KW-0067">ATP-binding</keyword>
<feature type="domain" description="ABC transporter" evidence="14">
    <location>
        <begin position="4"/>
        <end position="255"/>
    </location>
</feature>
<dbReference type="CDD" id="cd03221">
    <property type="entry name" value="ABCF_EF-3"/>
    <property type="match status" value="2"/>
</dbReference>
<evidence type="ECO:0000256" key="11">
    <source>
        <dbReference type="ARBA" id="ARBA00022917"/>
    </source>
</evidence>
<feature type="coiled-coil region" evidence="12">
    <location>
        <begin position="241"/>
        <end position="268"/>
    </location>
</feature>
<evidence type="ECO:0000256" key="1">
    <source>
        <dbReference type="ARBA" id="ARBA00005868"/>
    </source>
</evidence>
<keyword evidence="3" id="KW-0820">tRNA-binding</keyword>
<dbReference type="EMBL" id="LIPY01000122">
    <property type="protein sequence ID" value="KWX71384.1"/>
    <property type="molecule type" value="Genomic_DNA"/>
</dbReference>
<evidence type="ECO:0000256" key="6">
    <source>
        <dbReference type="ARBA" id="ARBA00022741"/>
    </source>
</evidence>
<keyword evidence="2" id="KW-0963">Cytoplasm</keyword>
<keyword evidence="11" id="KW-0648">Protein biosynthesis</keyword>
<evidence type="ECO:0000313" key="18">
    <source>
        <dbReference type="Proteomes" id="UP000182783"/>
    </source>
</evidence>
<dbReference type="Gene3D" id="1.10.287.380">
    <property type="entry name" value="Valyl-tRNA synthetase, C-terminal domain"/>
    <property type="match status" value="1"/>
</dbReference>
<dbReference type="RefSeq" id="WP_062526667.1">
    <property type="nucleotide sequence ID" value="NZ_CP048429.1"/>
</dbReference>
<dbReference type="Proteomes" id="UP000182783">
    <property type="component" value="Unassembled WGS sequence"/>
</dbReference>
<dbReference type="Pfam" id="PF16326">
    <property type="entry name" value="ABC_tran_CTD"/>
    <property type="match status" value="1"/>
</dbReference>
<dbReference type="GO" id="GO:0000049">
    <property type="term" value="F:tRNA binding"/>
    <property type="evidence" value="ECO:0007669"/>
    <property type="project" value="UniProtKB-KW"/>
</dbReference>
<keyword evidence="10" id="KW-0694">RNA-binding</keyword>
<feature type="compositionally biased region" description="Low complexity" evidence="13">
    <location>
        <begin position="552"/>
        <end position="562"/>
    </location>
</feature>
<evidence type="ECO:0000313" key="17">
    <source>
        <dbReference type="Proteomes" id="UP000070252"/>
    </source>
</evidence>
<evidence type="ECO:0000256" key="13">
    <source>
        <dbReference type="SAM" id="MobiDB-lite"/>
    </source>
</evidence>
<name>A0A1G9G8K1_9BACL</name>
<feature type="coiled-coil region" evidence="12">
    <location>
        <begin position="579"/>
        <end position="630"/>
    </location>
</feature>
<dbReference type="PROSITE" id="PS00211">
    <property type="entry name" value="ABC_TRANSPORTER_1"/>
    <property type="match status" value="1"/>
</dbReference>
<accession>A0A1G9G8K1</accession>
<dbReference type="InterPro" id="IPR051309">
    <property type="entry name" value="ABCF_ATPase"/>
</dbReference>
<dbReference type="InterPro" id="IPR032524">
    <property type="entry name" value="ABC_tran_C"/>
</dbReference>
<dbReference type="GO" id="GO:0006412">
    <property type="term" value="P:translation"/>
    <property type="evidence" value="ECO:0007669"/>
    <property type="project" value="UniProtKB-KW"/>
</dbReference>
<dbReference type="InterPro" id="IPR017871">
    <property type="entry name" value="ABC_transporter-like_CS"/>
</dbReference>
<evidence type="ECO:0000256" key="8">
    <source>
        <dbReference type="ARBA" id="ARBA00022840"/>
    </source>
</evidence>
<keyword evidence="17" id="KW-1185">Reference proteome</keyword>
<protein>
    <submittedName>
        <fullName evidence="15">ABC transporter</fullName>
    </submittedName>
    <submittedName>
        <fullName evidence="16">ATP-binding cassette, subfamily F, uup</fullName>
    </submittedName>
</protein>
<keyword evidence="4" id="KW-0699">rRNA-binding</keyword>
<dbReference type="InterPro" id="IPR037118">
    <property type="entry name" value="Val-tRNA_synth_C_sf"/>
</dbReference>
<feature type="region of interest" description="Disordered" evidence="13">
    <location>
        <begin position="542"/>
        <end position="562"/>
    </location>
</feature>
<dbReference type="GO" id="GO:0003677">
    <property type="term" value="F:DNA binding"/>
    <property type="evidence" value="ECO:0007669"/>
    <property type="project" value="InterPro"/>
</dbReference>
<dbReference type="GO" id="GO:0019843">
    <property type="term" value="F:rRNA binding"/>
    <property type="evidence" value="ECO:0007669"/>
    <property type="project" value="UniProtKB-KW"/>
</dbReference>